<reference evidence="2" key="1">
    <citation type="submission" date="2016-11" db="UniProtKB">
        <authorList>
            <consortium name="WormBaseParasite"/>
        </authorList>
    </citation>
    <scope>IDENTIFICATION</scope>
</reference>
<dbReference type="Gene3D" id="3.80.10.10">
    <property type="entry name" value="Ribonuclease Inhibitor"/>
    <property type="match status" value="1"/>
</dbReference>
<evidence type="ECO:0000313" key="2">
    <source>
        <dbReference type="WBParaSite" id="Csp11.Scaffold629.g15415.t1"/>
    </source>
</evidence>
<accession>A0A1I7U6Q2</accession>
<protein>
    <submittedName>
        <fullName evidence="2">F-box domain-containing protein</fullName>
    </submittedName>
</protein>
<proteinExistence type="predicted"/>
<sequence length="494" mass="57622">MSIRDVKEAAEMIYWNNHLMEKILGNVDIFKDRNSLELCSRRLRYLCLIIPITRLDGYAIRLEADPNWPAFLTLLMRPRKFSSRLTVSTLSDTPEADKRDLVTFNFKDHRQNSTVFFEGVFKRLRNQITEFEIKHRRFSMEVLRNIEQLPNLNRVIVKNARNFSDDIDEEFVDINISDRIQSLELILDRQWCTEIEKMKRLIGPNLRHFCCHVNPIPSKNVWFIEEIMVEMAVQNVRLDQCQLVFPDHQMPQNLIVAFTQFMAERSQIMEVFVSNTTKTASKITEIIATVDIEFRDEEDNILQLLADSCPSIFQKAEIIRMTNPYEQHYTQLTDAFSKCWTVRELHISRSPQNKAICPIDQILLSLPSTVKSLHLINCKLTTASIEILTDRGASTIQSLQLSGCGSCNTVQNFNKLLGGLRELKTLDIDMTIPYLLFPKIIQHSKLESLIAYTNRSVPENSLKTLRQHFDHVQHHKIDRHKQQIIISKPSRLRL</sequence>
<evidence type="ECO:0000313" key="1">
    <source>
        <dbReference type="Proteomes" id="UP000095282"/>
    </source>
</evidence>
<dbReference type="AlphaFoldDB" id="A0A1I7U6Q2"/>
<keyword evidence="1" id="KW-1185">Reference proteome</keyword>
<dbReference type="Proteomes" id="UP000095282">
    <property type="component" value="Unplaced"/>
</dbReference>
<organism evidence="1 2">
    <name type="scientific">Caenorhabditis tropicalis</name>
    <dbReference type="NCBI Taxonomy" id="1561998"/>
    <lineage>
        <taxon>Eukaryota</taxon>
        <taxon>Metazoa</taxon>
        <taxon>Ecdysozoa</taxon>
        <taxon>Nematoda</taxon>
        <taxon>Chromadorea</taxon>
        <taxon>Rhabditida</taxon>
        <taxon>Rhabditina</taxon>
        <taxon>Rhabditomorpha</taxon>
        <taxon>Rhabditoidea</taxon>
        <taxon>Rhabditidae</taxon>
        <taxon>Peloderinae</taxon>
        <taxon>Caenorhabditis</taxon>
    </lineage>
</organism>
<name>A0A1I7U6Q2_9PELO</name>
<dbReference type="WBParaSite" id="Csp11.Scaffold629.g15415.t1">
    <property type="protein sequence ID" value="Csp11.Scaffold629.g15415.t1"/>
    <property type="gene ID" value="Csp11.Scaffold629.g15415"/>
</dbReference>
<dbReference type="InterPro" id="IPR032675">
    <property type="entry name" value="LRR_dom_sf"/>
</dbReference>
<dbReference type="eggNOG" id="ENOG502RIJE">
    <property type="taxonomic scope" value="Eukaryota"/>
</dbReference>
<dbReference type="SUPFAM" id="SSF52047">
    <property type="entry name" value="RNI-like"/>
    <property type="match status" value="1"/>
</dbReference>